<evidence type="ECO:0000259" key="3">
    <source>
        <dbReference type="Pfam" id="PF17131"/>
    </source>
</evidence>
<gene>
    <name evidence="4" type="ORF">UABAM_00629</name>
</gene>
<dbReference type="Proteomes" id="UP000326354">
    <property type="component" value="Chromosome"/>
</dbReference>
<evidence type="ECO:0000313" key="5">
    <source>
        <dbReference type="Proteomes" id="UP000326354"/>
    </source>
</evidence>
<name>A0A5S9IIW8_UABAM</name>
<dbReference type="Pfam" id="PF17131">
    <property type="entry name" value="LolA_like"/>
    <property type="match status" value="1"/>
</dbReference>
<feature type="transmembrane region" description="Helical" evidence="2">
    <location>
        <begin position="80"/>
        <end position="102"/>
    </location>
</feature>
<feature type="region of interest" description="Disordered" evidence="1">
    <location>
        <begin position="263"/>
        <end position="302"/>
    </location>
</feature>
<dbReference type="RefSeq" id="WP_151966535.1">
    <property type="nucleotide sequence ID" value="NZ_AP019860.1"/>
</dbReference>
<evidence type="ECO:0000313" key="4">
    <source>
        <dbReference type="EMBL" id="BBM82286.1"/>
    </source>
</evidence>
<protein>
    <recommendedName>
        <fullName evidence="3">Uncharacterized protein TP-0789 domain-containing protein</fullName>
    </recommendedName>
</protein>
<feature type="compositionally biased region" description="Polar residues" evidence="1">
    <location>
        <begin position="272"/>
        <end position="290"/>
    </location>
</feature>
<dbReference type="OrthoDB" id="9803781at2"/>
<proteinExistence type="predicted"/>
<dbReference type="InterPro" id="IPR033399">
    <property type="entry name" value="TP_0789-like"/>
</dbReference>
<accession>A0A5S9IIW8</accession>
<evidence type="ECO:0000256" key="2">
    <source>
        <dbReference type="SAM" id="Phobius"/>
    </source>
</evidence>
<dbReference type="EMBL" id="AP019860">
    <property type="protein sequence ID" value="BBM82286.1"/>
    <property type="molecule type" value="Genomic_DNA"/>
</dbReference>
<sequence>MENNEDYKALDSSFQDVLEDSQYEIVNDNLFLEGKQVTHEDLLRDYQRLQTKYKELASVAEGSLAMTLERVVEKEKSQRVVLYATLFVTILVLTLITTLFFLDRNQQNNSQKDNTASINAIIDKQKTTMKNMLNAIEEKKELEKQALVLKLEQEKQKELNDLKLQLAKNDTLSNKEKQASLDKLENKYDKRYKRIIDKLTAQISEEKKLRREEIKKIADLSQKINEQKTKSDESKGQLVEDLVSARQELVKMQQEIQKMQKEIQKEREAAISAQQNTPQNITAKKTTTPKSPRLRSSKTENRVDESLQELDFTKNTNAAAIIRKYRMRHYAPTEQIKAVIIDNNTQMDVEIFVQNNIVTNATKQLIKVNMPKAMRGNAYLSKIDWPSNVIDFSYYDVNENRIFTKTHNLRDRILDTEFSYTDWLPGDLNRYDYTYVKKAVLRGRNTHIILSTPKENFRGANYAKRYYWIDAQVFYPLQIKYFAADGKLTKIFAVKKMIRVSENIWRPNSLFIVNALTKKKTLINIKGWKVGVAFPSQTFNIQYLIDK</sequence>
<keyword evidence="2" id="KW-0472">Membrane</keyword>
<dbReference type="Gene3D" id="2.50.20.10">
    <property type="entry name" value="Lipoprotein localisation LolA/LolB/LppX"/>
    <property type="match status" value="1"/>
</dbReference>
<dbReference type="AlphaFoldDB" id="A0A5S9IIW8"/>
<dbReference type="CDD" id="cd16329">
    <property type="entry name" value="LolA_like"/>
    <property type="match status" value="1"/>
</dbReference>
<dbReference type="KEGG" id="uam:UABAM_00629"/>
<feature type="domain" description="Uncharacterized protein TP-0789" evidence="3">
    <location>
        <begin position="362"/>
        <end position="544"/>
    </location>
</feature>
<evidence type="ECO:0000256" key="1">
    <source>
        <dbReference type="SAM" id="MobiDB-lite"/>
    </source>
</evidence>
<keyword evidence="2" id="KW-0812">Transmembrane</keyword>
<keyword evidence="5" id="KW-1185">Reference proteome</keyword>
<reference evidence="4 5" key="1">
    <citation type="submission" date="2019-08" db="EMBL/GenBank/DDBJ databases">
        <title>Complete genome sequence of Candidatus Uab amorphum.</title>
        <authorList>
            <person name="Shiratori T."/>
            <person name="Suzuki S."/>
            <person name="Kakizawa Y."/>
            <person name="Ishida K."/>
        </authorList>
    </citation>
    <scope>NUCLEOTIDE SEQUENCE [LARGE SCALE GENOMIC DNA]</scope>
    <source>
        <strain evidence="4 5">SRT547</strain>
    </source>
</reference>
<organism evidence="4 5">
    <name type="scientific">Uabimicrobium amorphum</name>
    <dbReference type="NCBI Taxonomy" id="2596890"/>
    <lineage>
        <taxon>Bacteria</taxon>
        <taxon>Pseudomonadati</taxon>
        <taxon>Planctomycetota</taxon>
        <taxon>Candidatus Uabimicrobiia</taxon>
        <taxon>Candidatus Uabimicrobiales</taxon>
        <taxon>Candidatus Uabimicrobiaceae</taxon>
        <taxon>Candidatus Uabimicrobium</taxon>
    </lineage>
</organism>
<keyword evidence="2" id="KW-1133">Transmembrane helix</keyword>